<protein>
    <submittedName>
        <fullName evidence="8">Uncharacterized protein</fullName>
    </submittedName>
</protein>
<dbReference type="Gene3D" id="1.20.1250.20">
    <property type="entry name" value="MFS general substrate transporter like domains"/>
    <property type="match status" value="2"/>
</dbReference>
<dbReference type="PANTHER" id="PTHR43791">
    <property type="entry name" value="PERMEASE-RELATED"/>
    <property type="match status" value="1"/>
</dbReference>
<dbReference type="EMBL" id="JANIEX010001141">
    <property type="protein sequence ID" value="KAJ3560607.1"/>
    <property type="molecule type" value="Genomic_DNA"/>
</dbReference>
<comment type="subcellular location">
    <subcellularLocation>
        <location evidence="1">Membrane</location>
        <topology evidence="1">Multi-pass membrane protein</topology>
    </subcellularLocation>
</comment>
<dbReference type="Proteomes" id="UP001213000">
    <property type="component" value="Unassembled WGS sequence"/>
</dbReference>
<feature type="transmembrane region" description="Helical" evidence="7">
    <location>
        <begin position="228"/>
        <end position="250"/>
    </location>
</feature>
<evidence type="ECO:0000256" key="4">
    <source>
        <dbReference type="ARBA" id="ARBA00022989"/>
    </source>
</evidence>
<evidence type="ECO:0000256" key="5">
    <source>
        <dbReference type="ARBA" id="ARBA00023136"/>
    </source>
</evidence>
<evidence type="ECO:0000256" key="3">
    <source>
        <dbReference type="ARBA" id="ARBA00022692"/>
    </source>
</evidence>
<evidence type="ECO:0000313" key="8">
    <source>
        <dbReference type="EMBL" id="KAJ3560607.1"/>
    </source>
</evidence>
<dbReference type="GO" id="GO:0022857">
    <property type="term" value="F:transmembrane transporter activity"/>
    <property type="evidence" value="ECO:0007669"/>
    <property type="project" value="TreeGrafter"/>
</dbReference>
<keyword evidence="4 7" id="KW-1133">Transmembrane helix</keyword>
<dbReference type="AlphaFoldDB" id="A0AAD5VNR9"/>
<keyword evidence="3 7" id="KW-0812">Transmembrane</keyword>
<comment type="caution">
    <text evidence="8">The sequence shown here is derived from an EMBL/GenBank/DDBJ whole genome shotgun (WGS) entry which is preliminary data.</text>
</comment>
<reference evidence="8" key="1">
    <citation type="submission" date="2022-07" db="EMBL/GenBank/DDBJ databases">
        <title>Genome Sequence of Leucocoprinus birnbaumii.</title>
        <authorList>
            <person name="Buettner E."/>
        </authorList>
    </citation>
    <scope>NUCLEOTIDE SEQUENCE</scope>
    <source>
        <strain evidence="8">VT141</strain>
    </source>
</reference>
<dbReference type="PANTHER" id="PTHR43791:SF65">
    <property type="entry name" value="MAJOR FACILITATOR SUPERFAMILY (MFS) PROFILE DOMAIN-CONTAINING PROTEIN-RELATED"/>
    <property type="match status" value="1"/>
</dbReference>
<evidence type="ECO:0000256" key="1">
    <source>
        <dbReference type="ARBA" id="ARBA00004141"/>
    </source>
</evidence>
<keyword evidence="2" id="KW-0813">Transport</keyword>
<evidence type="ECO:0000313" key="9">
    <source>
        <dbReference type="Proteomes" id="UP001213000"/>
    </source>
</evidence>
<dbReference type="InterPro" id="IPR036259">
    <property type="entry name" value="MFS_trans_sf"/>
</dbReference>
<keyword evidence="9" id="KW-1185">Reference proteome</keyword>
<gene>
    <name evidence="8" type="ORF">NP233_g10728</name>
</gene>
<evidence type="ECO:0000256" key="6">
    <source>
        <dbReference type="SAM" id="MobiDB-lite"/>
    </source>
</evidence>
<evidence type="ECO:0000256" key="2">
    <source>
        <dbReference type="ARBA" id="ARBA00022448"/>
    </source>
</evidence>
<proteinExistence type="predicted"/>
<name>A0AAD5VNR9_9AGAR</name>
<feature type="transmembrane region" description="Helical" evidence="7">
    <location>
        <begin position="304"/>
        <end position="324"/>
    </location>
</feature>
<feature type="transmembrane region" description="Helical" evidence="7">
    <location>
        <begin position="270"/>
        <end position="292"/>
    </location>
</feature>
<organism evidence="8 9">
    <name type="scientific">Leucocoprinus birnbaumii</name>
    <dbReference type="NCBI Taxonomy" id="56174"/>
    <lineage>
        <taxon>Eukaryota</taxon>
        <taxon>Fungi</taxon>
        <taxon>Dikarya</taxon>
        <taxon>Basidiomycota</taxon>
        <taxon>Agaricomycotina</taxon>
        <taxon>Agaricomycetes</taxon>
        <taxon>Agaricomycetidae</taxon>
        <taxon>Agaricales</taxon>
        <taxon>Agaricineae</taxon>
        <taxon>Agaricaceae</taxon>
        <taxon>Leucocoprinus</taxon>
    </lineage>
</organism>
<evidence type="ECO:0000256" key="7">
    <source>
        <dbReference type="SAM" id="Phobius"/>
    </source>
</evidence>
<accession>A0AAD5VNR9</accession>
<feature type="compositionally biased region" description="Polar residues" evidence="6">
    <location>
        <begin position="14"/>
        <end position="30"/>
    </location>
</feature>
<dbReference type="SUPFAM" id="SSF103473">
    <property type="entry name" value="MFS general substrate transporter"/>
    <property type="match status" value="1"/>
</dbReference>
<feature type="compositionally biased region" description="Basic and acidic residues" evidence="6">
    <location>
        <begin position="31"/>
        <end position="40"/>
    </location>
</feature>
<dbReference type="GO" id="GO:0016020">
    <property type="term" value="C:membrane"/>
    <property type="evidence" value="ECO:0007669"/>
    <property type="project" value="UniProtKB-SubCell"/>
</dbReference>
<sequence length="332" mass="37761">MATSLNEAHKLSSDELTVSTPRLRPNTTESSQDHQTSESDARLIKLKAASTSSSTSTVDLCDPEPTEPFSLTKWLLRRGQYKAIDLDSIATKRSVYDDPKLAKFYWPKPEYENLHRFDVDARWTHREEKALVRKIDWRVMLWTAISFSALNLDRNNLTQANTDNFLPDLGMTTDGAISTSSFIIPRLTPLITLFNWLDYNLGNTVFKIAFLCAELPSQLVSKKLGPDVWIPIQIIVWSIITIYFLKAALFPDLILYLSYFYTKFELPFRLALFWVSLEVASIISSFLAFGVLRLRGLHGLAGWRYLFLVEGAITLAIGIATFFYDAAFAYAD</sequence>
<feature type="region of interest" description="Disordered" evidence="6">
    <location>
        <begin position="1"/>
        <end position="40"/>
    </location>
</feature>
<keyword evidence="5 7" id="KW-0472">Membrane</keyword>